<dbReference type="AlphaFoldDB" id="A0A934IHF6"/>
<evidence type="ECO:0000313" key="2">
    <source>
        <dbReference type="EMBL" id="MBJ3763435.1"/>
    </source>
</evidence>
<evidence type="ECO:0000259" key="1">
    <source>
        <dbReference type="Pfam" id="PF13472"/>
    </source>
</evidence>
<dbReference type="EMBL" id="JAEKPD010000010">
    <property type="protein sequence ID" value="MBJ3763435.1"/>
    <property type="molecule type" value="Genomic_DNA"/>
</dbReference>
<evidence type="ECO:0000313" key="3">
    <source>
        <dbReference type="Proteomes" id="UP000642488"/>
    </source>
</evidence>
<dbReference type="InterPro" id="IPR013830">
    <property type="entry name" value="SGNH_hydro"/>
</dbReference>
<dbReference type="Proteomes" id="UP000642488">
    <property type="component" value="Unassembled WGS sequence"/>
</dbReference>
<sequence length="207" mass="21892">MTHLLVYGDSNSHGSLPRSAWGDLPRMDDATRWPGQLAAALGQGWKVTVEALPGRTIALDDPGHGEWRNGLRVLPAALLSHAPIDIVAIMLGTNDLQSKYGMRALDVADNARRMLREVTVHMPGATRLLIAPPPPVAAGLYVDFYHDAQARGAGLAAHMGRVAAEEGCAFFDAGGVVSVDPEDGVHLRPPAHAALARALTPVIRGLA</sequence>
<dbReference type="RefSeq" id="WP_198916605.1">
    <property type="nucleotide sequence ID" value="NZ_JAEKPD010000010.1"/>
</dbReference>
<gene>
    <name evidence="2" type="ORF">ILP92_11830</name>
</gene>
<name>A0A934IHF6_9RHOB</name>
<dbReference type="GO" id="GO:0016788">
    <property type="term" value="F:hydrolase activity, acting on ester bonds"/>
    <property type="evidence" value="ECO:0007669"/>
    <property type="project" value="UniProtKB-ARBA"/>
</dbReference>
<dbReference type="InterPro" id="IPR036514">
    <property type="entry name" value="SGNH_hydro_sf"/>
</dbReference>
<feature type="domain" description="SGNH hydrolase-type esterase" evidence="1">
    <location>
        <begin position="7"/>
        <end position="193"/>
    </location>
</feature>
<reference evidence="2" key="1">
    <citation type="submission" date="2020-12" db="EMBL/GenBank/DDBJ databases">
        <title>Bacterial taxonomy.</title>
        <authorList>
            <person name="Pan X."/>
        </authorList>
    </citation>
    <scope>NUCLEOTIDE SEQUENCE</scope>
    <source>
        <strain evidence="2">KCTC 52957</strain>
    </source>
</reference>
<proteinExistence type="predicted"/>
<dbReference type="Gene3D" id="3.40.50.1110">
    <property type="entry name" value="SGNH hydrolase"/>
    <property type="match status" value="1"/>
</dbReference>
<accession>A0A934IHF6</accession>
<dbReference type="SUPFAM" id="SSF52266">
    <property type="entry name" value="SGNH hydrolase"/>
    <property type="match status" value="1"/>
</dbReference>
<organism evidence="2 3">
    <name type="scientific">Palleronia pontilimi</name>
    <dbReference type="NCBI Taxonomy" id="1964209"/>
    <lineage>
        <taxon>Bacteria</taxon>
        <taxon>Pseudomonadati</taxon>
        <taxon>Pseudomonadota</taxon>
        <taxon>Alphaproteobacteria</taxon>
        <taxon>Rhodobacterales</taxon>
        <taxon>Roseobacteraceae</taxon>
        <taxon>Palleronia</taxon>
    </lineage>
</organism>
<protein>
    <recommendedName>
        <fullName evidence="1">SGNH hydrolase-type esterase domain-containing protein</fullName>
    </recommendedName>
</protein>
<dbReference type="Pfam" id="PF13472">
    <property type="entry name" value="Lipase_GDSL_2"/>
    <property type="match status" value="1"/>
</dbReference>
<keyword evidence="3" id="KW-1185">Reference proteome</keyword>
<comment type="caution">
    <text evidence="2">The sequence shown here is derived from an EMBL/GenBank/DDBJ whole genome shotgun (WGS) entry which is preliminary data.</text>
</comment>